<dbReference type="Proteomes" id="UP000887421">
    <property type="component" value="Chromosome"/>
</dbReference>
<keyword evidence="1" id="KW-1133">Transmembrane helix</keyword>
<sequence>MRKLPREMQPGGMLDLSTIRGNLLTVLFVILCCIIMWNLHHITLWLNSLVGITIVDMGDDAMRVRRFWAGIMAGVMLLIGVGNSLRIYCVRRRAVNSSKGQWYDNAELRKKDLFDEDDVEN</sequence>
<protein>
    <submittedName>
        <fullName evidence="2">Uncharacterized protein</fullName>
    </submittedName>
</protein>
<keyword evidence="1" id="KW-0472">Membrane</keyword>
<evidence type="ECO:0000313" key="3">
    <source>
        <dbReference type="Proteomes" id="UP000887421"/>
    </source>
</evidence>
<evidence type="ECO:0000313" key="2">
    <source>
        <dbReference type="EMBL" id="UUD62388.1"/>
    </source>
</evidence>
<organism evidence="2 3">
    <name type="scientific">Phytopseudomonas seleniipraecipitans</name>
    <dbReference type="NCBI Taxonomy" id="640205"/>
    <lineage>
        <taxon>Bacteria</taxon>
        <taxon>Pseudomonadati</taxon>
        <taxon>Pseudomonadota</taxon>
        <taxon>Gammaproteobacteria</taxon>
        <taxon>Pseudomonadales</taxon>
        <taxon>Pseudomonadaceae</taxon>
        <taxon>Phytopseudomonas</taxon>
    </lineage>
</organism>
<feature type="transmembrane region" description="Helical" evidence="1">
    <location>
        <begin position="21"/>
        <end position="39"/>
    </location>
</feature>
<keyword evidence="3" id="KW-1185">Reference proteome</keyword>
<feature type="transmembrane region" description="Helical" evidence="1">
    <location>
        <begin position="67"/>
        <end position="89"/>
    </location>
</feature>
<reference evidence="2" key="1">
    <citation type="submission" date="2021-05" db="EMBL/GenBank/DDBJ databases">
        <title>Complete genome sequence of Pseudomonas seleniipraecipitans strain D1-6.</title>
        <authorList>
            <person name="Lafi F."/>
            <person name="Eida A."/>
            <person name="Alam I."/>
            <person name="Hert H."/>
            <person name="Saad M."/>
        </authorList>
    </citation>
    <scope>NUCLEOTIDE SEQUENCE</scope>
    <source>
        <strain evidence="2">D1-6</strain>
    </source>
</reference>
<gene>
    <name evidence="2" type="ORF">D16iCDA_11815</name>
</gene>
<proteinExistence type="predicted"/>
<name>A0ABY5J2T9_9GAMM</name>
<evidence type="ECO:0000256" key="1">
    <source>
        <dbReference type="SAM" id="Phobius"/>
    </source>
</evidence>
<accession>A0ABY5J2T9</accession>
<dbReference type="EMBL" id="CP076114">
    <property type="protein sequence ID" value="UUD62388.1"/>
    <property type="molecule type" value="Genomic_DNA"/>
</dbReference>
<dbReference type="RefSeq" id="WP_164090958.1">
    <property type="nucleotide sequence ID" value="NZ_CP076114.1"/>
</dbReference>
<keyword evidence="1" id="KW-0812">Transmembrane</keyword>